<comment type="similarity">
    <text evidence="3 10 13">Belongs to the IPP transferase family.</text>
</comment>
<dbReference type="InterPro" id="IPR027417">
    <property type="entry name" value="P-loop_NTPase"/>
</dbReference>
<dbReference type="Pfam" id="PF01715">
    <property type="entry name" value="IPPT"/>
    <property type="match status" value="1"/>
</dbReference>
<evidence type="ECO:0000256" key="10">
    <source>
        <dbReference type="HAMAP-Rule" id="MF_00185"/>
    </source>
</evidence>
<feature type="site" description="Interaction with substrate tRNA" evidence="10">
    <location>
        <position position="110"/>
    </location>
</feature>
<dbReference type="HAMAP" id="MF_00185">
    <property type="entry name" value="IPP_trans"/>
    <property type="match status" value="1"/>
</dbReference>
<keyword evidence="7 10" id="KW-0067">ATP-binding</keyword>
<feature type="region of interest" description="Interaction with substrate tRNA" evidence="10">
    <location>
        <begin position="44"/>
        <end position="47"/>
    </location>
</feature>
<dbReference type="FunFam" id="1.10.20.140:FF:000001">
    <property type="entry name" value="tRNA dimethylallyltransferase"/>
    <property type="match status" value="1"/>
</dbReference>
<evidence type="ECO:0000313" key="15">
    <source>
        <dbReference type="Proteomes" id="UP000552587"/>
    </source>
</evidence>
<evidence type="ECO:0000256" key="4">
    <source>
        <dbReference type="ARBA" id="ARBA00022679"/>
    </source>
</evidence>
<feature type="region of interest" description="Interaction with substrate tRNA" evidence="10">
    <location>
        <begin position="168"/>
        <end position="172"/>
    </location>
</feature>
<evidence type="ECO:0000256" key="3">
    <source>
        <dbReference type="ARBA" id="ARBA00005842"/>
    </source>
</evidence>
<dbReference type="GO" id="GO:0052381">
    <property type="term" value="F:tRNA dimethylallyltransferase activity"/>
    <property type="evidence" value="ECO:0007669"/>
    <property type="project" value="UniProtKB-UniRule"/>
</dbReference>
<evidence type="ECO:0000256" key="8">
    <source>
        <dbReference type="ARBA" id="ARBA00022842"/>
    </source>
</evidence>
<gene>
    <name evidence="10 14" type="primary">miaA</name>
    <name evidence="14" type="ORF">H4F99_13885</name>
</gene>
<comment type="cofactor">
    <cofactor evidence="1 10">
        <name>Mg(2+)</name>
        <dbReference type="ChEBI" id="CHEBI:18420"/>
    </cofactor>
</comment>
<proteinExistence type="inferred from homology"/>
<dbReference type="Gene3D" id="1.10.20.140">
    <property type="match status" value="1"/>
</dbReference>
<comment type="caution">
    <text evidence="14">The sequence shown here is derived from an EMBL/GenBank/DDBJ whole genome shotgun (WGS) entry which is preliminary data.</text>
</comment>
<dbReference type="PANTHER" id="PTHR11088">
    <property type="entry name" value="TRNA DIMETHYLALLYLTRANSFERASE"/>
    <property type="match status" value="1"/>
</dbReference>
<dbReference type="EMBL" id="JACHTE010000010">
    <property type="protein sequence ID" value="MBB1089570.1"/>
    <property type="molecule type" value="Genomic_DNA"/>
</dbReference>
<feature type="binding site" evidence="10">
    <location>
        <begin position="19"/>
        <end position="26"/>
    </location>
    <ligand>
        <name>ATP</name>
        <dbReference type="ChEBI" id="CHEBI:30616"/>
    </ligand>
</feature>
<feature type="binding site" evidence="10">
    <location>
        <begin position="21"/>
        <end position="26"/>
    </location>
    <ligand>
        <name>substrate</name>
    </ligand>
</feature>
<evidence type="ECO:0000256" key="2">
    <source>
        <dbReference type="ARBA" id="ARBA00003213"/>
    </source>
</evidence>
<dbReference type="AlphaFoldDB" id="A0A7W3U6E1"/>
<keyword evidence="15" id="KW-1185">Reference proteome</keyword>
<keyword evidence="6 10" id="KW-0547">Nucleotide-binding</keyword>
<keyword evidence="8 10" id="KW-0460">Magnesium</keyword>
<dbReference type="Proteomes" id="UP000552587">
    <property type="component" value="Unassembled WGS sequence"/>
</dbReference>
<organism evidence="14 15">
    <name type="scientific">Marilutibacter penaei</name>
    <dbReference type="NCBI Taxonomy" id="2759900"/>
    <lineage>
        <taxon>Bacteria</taxon>
        <taxon>Pseudomonadati</taxon>
        <taxon>Pseudomonadota</taxon>
        <taxon>Gammaproteobacteria</taxon>
        <taxon>Lysobacterales</taxon>
        <taxon>Lysobacteraceae</taxon>
        <taxon>Marilutibacter</taxon>
    </lineage>
</organism>
<evidence type="ECO:0000256" key="13">
    <source>
        <dbReference type="RuleBase" id="RU003785"/>
    </source>
</evidence>
<dbReference type="SUPFAM" id="SSF52540">
    <property type="entry name" value="P-loop containing nucleoside triphosphate hydrolases"/>
    <property type="match status" value="1"/>
</dbReference>
<evidence type="ECO:0000313" key="14">
    <source>
        <dbReference type="EMBL" id="MBB1089570.1"/>
    </source>
</evidence>
<evidence type="ECO:0000256" key="12">
    <source>
        <dbReference type="RuleBase" id="RU003784"/>
    </source>
</evidence>
<feature type="site" description="Interaction with substrate tRNA" evidence="10">
    <location>
        <position position="132"/>
    </location>
</feature>
<evidence type="ECO:0000256" key="9">
    <source>
        <dbReference type="ARBA" id="ARBA00049563"/>
    </source>
</evidence>
<evidence type="ECO:0000256" key="1">
    <source>
        <dbReference type="ARBA" id="ARBA00001946"/>
    </source>
</evidence>
<dbReference type="GO" id="GO:0006400">
    <property type="term" value="P:tRNA modification"/>
    <property type="evidence" value="ECO:0007669"/>
    <property type="project" value="TreeGrafter"/>
</dbReference>
<dbReference type="EC" id="2.5.1.75" evidence="10"/>
<dbReference type="Gene3D" id="3.40.50.300">
    <property type="entry name" value="P-loop containing nucleotide triphosphate hydrolases"/>
    <property type="match status" value="1"/>
</dbReference>
<dbReference type="GO" id="GO:0005524">
    <property type="term" value="F:ATP binding"/>
    <property type="evidence" value="ECO:0007669"/>
    <property type="project" value="UniProtKB-UniRule"/>
</dbReference>
<reference evidence="14 15" key="1">
    <citation type="submission" date="2020-07" db="EMBL/GenBank/DDBJ databases">
        <authorList>
            <person name="Xu S."/>
            <person name="Li A."/>
        </authorList>
    </citation>
    <scope>NUCLEOTIDE SEQUENCE [LARGE SCALE GENOMIC DNA]</scope>
    <source>
        <strain evidence="14 15">SG-8</strain>
    </source>
</reference>
<comment type="catalytic activity">
    <reaction evidence="9 10 11">
        <text>adenosine(37) in tRNA + dimethylallyl diphosphate = N(6)-dimethylallyladenosine(37) in tRNA + diphosphate</text>
        <dbReference type="Rhea" id="RHEA:26482"/>
        <dbReference type="Rhea" id="RHEA-COMP:10162"/>
        <dbReference type="Rhea" id="RHEA-COMP:10375"/>
        <dbReference type="ChEBI" id="CHEBI:33019"/>
        <dbReference type="ChEBI" id="CHEBI:57623"/>
        <dbReference type="ChEBI" id="CHEBI:74411"/>
        <dbReference type="ChEBI" id="CHEBI:74415"/>
        <dbReference type="EC" id="2.5.1.75"/>
    </reaction>
</comment>
<dbReference type="NCBIfam" id="TIGR00174">
    <property type="entry name" value="miaA"/>
    <property type="match status" value="1"/>
</dbReference>
<comment type="subunit">
    <text evidence="10">Monomer.</text>
</comment>
<accession>A0A7W3U6E1</accession>
<comment type="function">
    <text evidence="2 10 12">Catalyzes the transfer of a dimethylallyl group onto the adenine at position 37 in tRNAs that read codons beginning with uridine, leading to the formation of N6-(dimethylallyl)adenosine (i(6)A).</text>
</comment>
<keyword evidence="5 10" id="KW-0819">tRNA processing</keyword>
<evidence type="ECO:0000256" key="5">
    <source>
        <dbReference type="ARBA" id="ARBA00022694"/>
    </source>
</evidence>
<dbReference type="InterPro" id="IPR039657">
    <property type="entry name" value="Dimethylallyltransferase"/>
</dbReference>
<evidence type="ECO:0000256" key="6">
    <source>
        <dbReference type="ARBA" id="ARBA00022741"/>
    </source>
</evidence>
<dbReference type="InterPro" id="IPR018022">
    <property type="entry name" value="IPT"/>
</dbReference>
<name>A0A7W3U6E1_9GAMM</name>
<keyword evidence="4 10" id="KW-0808">Transferase</keyword>
<evidence type="ECO:0000256" key="7">
    <source>
        <dbReference type="ARBA" id="ARBA00022840"/>
    </source>
</evidence>
<feature type="region of interest" description="Interaction with substrate tRNA" evidence="10">
    <location>
        <begin position="287"/>
        <end position="294"/>
    </location>
</feature>
<dbReference type="RefSeq" id="WP_182670491.1">
    <property type="nucleotide sequence ID" value="NZ_JACHTE010000010.1"/>
</dbReference>
<sequence length="323" mass="35661">MVAGTSRGDARPPAICLMGPTASGKTALAVDWAERLGGEVVSVDSALVYRRLDIGSAKPSEEERRGVPHHMLDLREPWQPYSAAEFAADARRAMDDIHARGRVPILAGGTGLYFHALLRGLSPMPEADPATRLAIEAEAAERGWPALHAALGQIDPKAAARIHATDAQRIQRALEVWRLSGRRISDWQAERPARLPYRVLKLVLCPRDRGTLHARIARRFDAMLAAGFLDEVRALRALPDLECHVAPLDLPALRAVGYRQAWEYLDGTGDAAAFRDRGIFATRQLAKRQITWLRGQLDARWFDPEGDRDRLKAARVLFMPGAG</sequence>
<protein>
    <recommendedName>
        <fullName evidence="10">tRNA dimethylallyltransferase</fullName>
        <ecNumber evidence="10">2.5.1.75</ecNumber>
    </recommendedName>
    <alternativeName>
        <fullName evidence="10">Dimethylallyl diphosphate:tRNA dimethylallyltransferase</fullName>
        <shortName evidence="10">DMAPP:tRNA dimethylallyltransferase</shortName>
        <shortName evidence="10">DMATase</shortName>
    </alternativeName>
    <alternativeName>
        <fullName evidence="10">Isopentenyl-diphosphate:tRNA isopentenyltransferase</fullName>
        <shortName evidence="10">IPP transferase</shortName>
        <shortName evidence="10">IPPT</shortName>
        <shortName evidence="10">IPTase</shortName>
    </alternativeName>
</protein>
<dbReference type="PANTHER" id="PTHR11088:SF60">
    <property type="entry name" value="TRNA DIMETHYLALLYLTRANSFERASE"/>
    <property type="match status" value="1"/>
</dbReference>
<comment type="caution">
    <text evidence="10">Lacks conserved residue(s) required for the propagation of feature annotation.</text>
</comment>
<evidence type="ECO:0000256" key="11">
    <source>
        <dbReference type="RuleBase" id="RU003783"/>
    </source>
</evidence>